<gene>
    <name evidence="1" type="ORF">AB1Y20_003389</name>
</gene>
<accession>A0AB34JBS9</accession>
<organism evidence="1 2">
    <name type="scientific">Prymnesium parvum</name>
    <name type="common">Toxic golden alga</name>
    <dbReference type="NCBI Taxonomy" id="97485"/>
    <lineage>
        <taxon>Eukaryota</taxon>
        <taxon>Haptista</taxon>
        <taxon>Haptophyta</taxon>
        <taxon>Prymnesiophyceae</taxon>
        <taxon>Prymnesiales</taxon>
        <taxon>Prymnesiaceae</taxon>
        <taxon>Prymnesium</taxon>
    </lineage>
</organism>
<dbReference type="Proteomes" id="UP001515480">
    <property type="component" value="Unassembled WGS sequence"/>
</dbReference>
<dbReference type="AlphaFoldDB" id="A0AB34JBS9"/>
<dbReference type="EMBL" id="JBGBPQ010000010">
    <property type="protein sequence ID" value="KAL1519125.1"/>
    <property type="molecule type" value="Genomic_DNA"/>
</dbReference>
<protein>
    <recommendedName>
        <fullName evidence="3">Hexosyltransferase</fullName>
    </recommendedName>
</protein>
<name>A0AB34JBS9_PRYPA</name>
<keyword evidence="2" id="KW-1185">Reference proteome</keyword>
<evidence type="ECO:0000313" key="2">
    <source>
        <dbReference type="Proteomes" id="UP001515480"/>
    </source>
</evidence>
<comment type="caution">
    <text evidence="1">The sequence shown here is derived from an EMBL/GenBank/DDBJ whole genome shotgun (WGS) entry which is preliminary data.</text>
</comment>
<proteinExistence type="predicted"/>
<evidence type="ECO:0008006" key="3">
    <source>
        <dbReference type="Google" id="ProtNLM"/>
    </source>
</evidence>
<evidence type="ECO:0000313" key="1">
    <source>
        <dbReference type="EMBL" id="KAL1519125.1"/>
    </source>
</evidence>
<sequence>MAAELWLAMGVIVTKHAPPFRRQTEGLLGMEWRYVSTRSDHRRDPQYVVVPCTDFFESNASRVPKTAMGFQFSCFCKTAHWFRRALTLFPSARFIGKMEDDSVLFDARVLAELMSAAQLARREPPRRPRALAPMLWYGHFDWAMHMSGDLAHAKFCSVGDNAMLVSAPSCARGVGVLALFANGGLDIRSRALAERAAACDLVWAYIDRFNSSNASCVPQIARPWGANSDRAAPLAGRYLASCDGLQGFFMARCFADELNATQKPAQQRARSRGAPAASAPVWILTALHLPWPKYHPPSRGIGARMHSSLIHPDKRCTSKASWYANTRRIMRGMP</sequence>
<reference evidence="1 2" key="1">
    <citation type="journal article" date="2024" name="Science">
        <title>Giant polyketide synthase enzymes in the biosynthesis of giant marine polyether toxins.</title>
        <authorList>
            <person name="Fallon T.R."/>
            <person name="Shende V.V."/>
            <person name="Wierzbicki I.H."/>
            <person name="Pendleton A.L."/>
            <person name="Watervoot N.F."/>
            <person name="Auber R.P."/>
            <person name="Gonzalez D.J."/>
            <person name="Wisecaver J.H."/>
            <person name="Moore B.S."/>
        </authorList>
    </citation>
    <scope>NUCLEOTIDE SEQUENCE [LARGE SCALE GENOMIC DNA]</scope>
    <source>
        <strain evidence="1 2">12B1</strain>
    </source>
</reference>